<keyword evidence="1" id="KW-0175">Coiled coil</keyword>
<feature type="coiled-coil region" evidence="1">
    <location>
        <begin position="16"/>
        <end position="58"/>
    </location>
</feature>
<organism evidence="2 3">
    <name type="scientific">Sesamum alatum</name>
    <dbReference type="NCBI Taxonomy" id="300844"/>
    <lineage>
        <taxon>Eukaryota</taxon>
        <taxon>Viridiplantae</taxon>
        <taxon>Streptophyta</taxon>
        <taxon>Embryophyta</taxon>
        <taxon>Tracheophyta</taxon>
        <taxon>Spermatophyta</taxon>
        <taxon>Magnoliopsida</taxon>
        <taxon>eudicotyledons</taxon>
        <taxon>Gunneridae</taxon>
        <taxon>Pentapetalae</taxon>
        <taxon>asterids</taxon>
        <taxon>lamiids</taxon>
        <taxon>Lamiales</taxon>
        <taxon>Pedaliaceae</taxon>
        <taxon>Sesamum</taxon>
    </lineage>
</organism>
<protein>
    <submittedName>
        <fullName evidence="2">Uncharacterized protein</fullName>
    </submittedName>
</protein>
<dbReference type="AlphaFoldDB" id="A0AAE2CS67"/>
<reference evidence="2" key="2">
    <citation type="journal article" date="2024" name="Plant">
        <title>Genomic evolution and insights into agronomic trait innovations of Sesamum species.</title>
        <authorList>
            <person name="Miao H."/>
            <person name="Wang L."/>
            <person name="Qu L."/>
            <person name="Liu H."/>
            <person name="Sun Y."/>
            <person name="Le M."/>
            <person name="Wang Q."/>
            <person name="Wei S."/>
            <person name="Zheng Y."/>
            <person name="Lin W."/>
            <person name="Duan Y."/>
            <person name="Cao H."/>
            <person name="Xiong S."/>
            <person name="Wang X."/>
            <person name="Wei L."/>
            <person name="Li C."/>
            <person name="Ma Q."/>
            <person name="Ju M."/>
            <person name="Zhao R."/>
            <person name="Li G."/>
            <person name="Mu C."/>
            <person name="Tian Q."/>
            <person name="Mei H."/>
            <person name="Zhang T."/>
            <person name="Gao T."/>
            <person name="Zhang H."/>
        </authorList>
    </citation>
    <scope>NUCLEOTIDE SEQUENCE</scope>
    <source>
        <strain evidence="2">3651</strain>
    </source>
</reference>
<proteinExistence type="predicted"/>
<dbReference type="Proteomes" id="UP001293254">
    <property type="component" value="Unassembled WGS sequence"/>
</dbReference>
<comment type="caution">
    <text evidence="2">The sequence shown here is derived from an EMBL/GenBank/DDBJ whole genome shotgun (WGS) entry which is preliminary data.</text>
</comment>
<gene>
    <name evidence="2" type="ORF">Salat_0985000</name>
</gene>
<evidence type="ECO:0000256" key="1">
    <source>
        <dbReference type="SAM" id="Coils"/>
    </source>
</evidence>
<dbReference type="EMBL" id="JACGWO010000003">
    <property type="protein sequence ID" value="KAK4432229.1"/>
    <property type="molecule type" value="Genomic_DNA"/>
</dbReference>
<evidence type="ECO:0000313" key="2">
    <source>
        <dbReference type="EMBL" id="KAK4432229.1"/>
    </source>
</evidence>
<evidence type="ECO:0000313" key="3">
    <source>
        <dbReference type="Proteomes" id="UP001293254"/>
    </source>
</evidence>
<keyword evidence="3" id="KW-1185">Reference proteome</keyword>
<name>A0AAE2CS67_9LAMI</name>
<sequence length="191" mass="22538">MENCRVGLLSWSKTTFGNLRKEIVSYENRLRELKEQPAEEKKKEANEINSNMENLREDEERYWKERGNVEWLKDGDRNTFHAKANSDGKSWNEGSCQDLRIWHFEKWIILCSGTTTGLENLLWSSLYFWEPYTKKNPFNRKLPSLWRITGRHTTCVPPMPLFTIDLGHFGVALALREYFRGRQRGVDAHGL</sequence>
<reference evidence="2" key="1">
    <citation type="submission" date="2020-06" db="EMBL/GenBank/DDBJ databases">
        <authorList>
            <person name="Li T."/>
            <person name="Hu X."/>
            <person name="Zhang T."/>
            <person name="Song X."/>
            <person name="Zhang H."/>
            <person name="Dai N."/>
            <person name="Sheng W."/>
            <person name="Hou X."/>
            <person name="Wei L."/>
        </authorList>
    </citation>
    <scope>NUCLEOTIDE SEQUENCE</scope>
    <source>
        <strain evidence="2">3651</strain>
        <tissue evidence="2">Leaf</tissue>
    </source>
</reference>
<accession>A0AAE2CS67</accession>